<evidence type="ECO:0000313" key="1">
    <source>
        <dbReference type="EMBL" id="NNU26297.1"/>
    </source>
</evidence>
<dbReference type="InterPro" id="IPR011009">
    <property type="entry name" value="Kinase-like_dom_sf"/>
</dbReference>
<dbReference type="SUPFAM" id="SSF56112">
    <property type="entry name" value="Protein kinase-like (PK-like)"/>
    <property type="match status" value="1"/>
</dbReference>
<dbReference type="Proteomes" id="UP000557204">
    <property type="component" value="Unassembled WGS sequence"/>
</dbReference>
<organism evidence="1 2">
    <name type="scientific">Isoptericola sediminis</name>
    <dbReference type="NCBI Taxonomy" id="2733572"/>
    <lineage>
        <taxon>Bacteria</taxon>
        <taxon>Bacillati</taxon>
        <taxon>Actinomycetota</taxon>
        <taxon>Actinomycetes</taxon>
        <taxon>Micrococcales</taxon>
        <taxon>Promicromonosporaceae</taxon>
        <taxon>Isoptericola</taxon>
    </lineage>
</organism>
<comment type="caution">
    <text evidence="1">The sequence shown here is derived from an EMBL/GenBank/DDBJ whole genome shotgun (WGS) entry which is preliminary data.</text>
</comment>
<dbReference type="EMBL" id="JABFAJ010000003">
    <property type="protein sequence ID" value="NNU26297.1"/>
    <property type="molecule type" value="Genomic_DNA"/>
</dbReference>
<sequence>MTCEPQGPDPAVRDVVAGWLGPVRVVAVHSRGSTGTGVWQVRAADGTLAAVRRYRDVDGRFGRELAAHTEVLDDLTGQDRFPRLLGADREQRLLALGWLPGRPAEDHPAAERPETYRQAGMLLARLHATGSRVDGDWEAAQDARTLALLDDDHRIAPAAVAALRRAIAAHEHPPVRVVPTHGDFVPRRWLLDDAGQLRVVGFGRYGWRPPVAELARLDARELTGRADLRAAVVEGYGADPFHGPTWRRARLREAVRTAVRAYRAGARALEARGHRLIDAALADAAAAAPAAAC</sequence>
<keyword evidence="2" id="KW-1185">Reference proteome</keyword>
<protein>
    <submittedName>
        <fullName evidence="1">Aminoglycoside phosphotransferase family protein</fullName>
    </submittedName>
</protein>
<reference evidence="1 2" key="1">
    <citation type="submission" date="2020-05" db="EMBL/GenBank/DDBJ databases">
        <title>Genome sequence of Isoptericola sp. JC619 isolated from Chilika lagoon, India.</title>
        <authorList>
            <person name="Kumar D."/>
            <person name="Appam K."/>
            <person name="Gandham S."/>
            <person name="Uppada J."/>
            <person name="Sasikala C."/>
            <person name="Venkata Ramana C."/>
        </authorList>
    </citation>
    <scope>NUCLEOTIDE SEQUENCE [LARGE SCALE GENOMIC DNA]</scope>
    <source>
        <strain evidence="1 2">JC619</strain>
    </source>
</reference>
<gene>
    <name evidence="1" type="ORF">HLI28_01895</name>
</gene>
<dbReference type="AlphaFoldDB" id="A0A849K568"/>
<accession>A0A849K568</accession>
<evidence type="ECO:0000313" key="2">
    <source>
        <dbReference type="Proteomes" id="UP000557204"/>
    </source>
</evidence>
<name>A0A849K568_9MICO</name>
<dbReference type="GO" id="GO:0016740">
    <property type="term" value="F:transferase activity"/>
    <property type="evidence" value="ECO:0007669"/>
    <property type="project" value="UniProtKB-KW"/>
</dbReference>
<keyword evidence="1" id="KW-0808">Transferase</keyword>
<dbReference type="RefSeq" id="WP_171245795.1">
    <property type="nucleotide sequence ID" value="NZ_JABFAJ010000003.1"/>
</dbReference>
<dbReference type="Gene3D" id="3.90.1200.10">
    <property type="match status" value="1"/>
</dbReference>
<proteinExistence type="predicted"/>